<reference evidence="1 2" key="2">
    <citation type="submission" date="2019-09" db="EMBL/GenBank/DDBJ databases">
        <authorList>
            <person name="Jin C."/>
        </authorList>
    </citation>
    <scope>NUCLEOTIDE SEQUENCE [LARGE SCALE GENOMIC DNA]</scope>
    <source>
        <strain evidence="1 2">AN110305</strain>
    </source>
</reference>
<dbReference type="RefSeq" id="WP_149852401.1">
    <property type="nucleotide sequence ID" value="NZ_VUOB01000048.1"/>
</dbReference>
<name>A0A5B2X0S2_9PSEU</name>
<dbReference type="Pfam" id="PF04978">
    <property type="entry name" value="MST"/>
    <property type="match status" value="1"/>
</dbReference>
<evidence type="ECO:0000313" key="1">
    <source>
        <dbReference type="EMBL" id="KAA2256924.1"/>
    </source>
</evidence>
<dbReference type="AlphaFoldDB" id="A0A5B2X0S2"/>
<sequence>MSNTRSSRSAEVPRSWPEAKATDELRLAWEFLGFLRATAVNKVADLDRAAAVAAPWPASPGMSLLGVLKHLTAVERYWLSIVGGGADLPSLWEGSPDPSFLVGEHEDPASVVADYVAEWRRSEDALAGRRPDDVASPPSDEEEFTVRWLLAHVSQETARHVGHLDALREAADGRVGE</sequence>
<reference evidence="1 2" key="1">
    <citation type="submission" date="2019-09" db="EMBL/GenBank/DDBJ databases">
        <title>Goodfellowia gen. nov., a new genus of the Pseudonocardineae related to Actinoalloteichus, containing Goodfellowia coeruleoviolacea gen. nov., comb. nov. gen. nov., comb. nov.</title>
        <authorList>
            <person name="Labeda D."/>
        </authorList>
    </citation>
    <scope>NUCLEOTIDE SEQUENCE [LARGE SCALE GENOMIC DNA]</scope>
    <source>
        <strain evidence="1 2">AN110305</strain>
    </source>
</reference>
<dbReference type="Proteomes" id="UP000323454">
    <property type="component" value="Unassembled WGS sequence"/>
</dbReference>
<dbReference type="SUPFAM" id="SSF109854">
    <property type="entry name" value="DinB/YfiT-like putative metalloenzymes"/>
    <property type="match status" value="1"/>
</dbReference>
<keyword evidence="2" id="KW-1185">Reference proteome</keyword>
<gene>
    <name evidence="1" type="ORF">F0L68_25850</name>
</gene>
<dbReference type="Gene3D" id="1.20.120.450">
    <property type="entry name" value="dinb family like domain"/>
    <property type="match status" value="1"/>
</dbReference>
<protein>
    <submittedName>
        <fullName evidence="1">DUF664 domain-containing protein</fullName>
    </submittedName>
</protein>
<accession>A0A5B2X0S2</accession>
<dbReference type="OrthoDB" id="4548523at2"/>
<organism evidence="1 2">
    <name type="scientific">Solihabitans fulvus</name>
    <dbReference type="NCBI Taxonomy" id="1892852"/>
    <lineage>
        <taxon>Bacteria</taxon>
        <taxon>Bacillati</taxon>
        <taxon>Actinomycetota</taxon>
        <taxon>Actinomycetes</taxon>
        <taxon>Pseudonocardiales</taxon>
        <taxon>Pseudonocardiaceae</taxon>
        <taxon>Solihabitans</taxon>
    </lineage>
</organism>
<evidence type="ECO:0000313" key="2">
    <source>
        <dbReference type="Proteomes" id="UP000323454"/>
    </source>
</evidence>
<dbReference type="EMBL" id="VUOB01000048">
    <property type="protein sequence ID" value="KAA2256924.1"/>
    <property type="molecule type" value="Genomic_DNA"/>
</dbReference>
<comment type="caution">
    <text evidence="1">The sequence shown here is derived from an EMBL/GenBank/DDBJ whole genome shotgun (WGS) entry which is preliminary data.</text>
</comment>
<proteinExistence type="predicted"/>
<dbReference type="InterPro" id="IPR034660">
    <property type="entry name" value="DinB/YfiT-like"/>
</dbReference>
<dbReference type="InterPro" id="IPR007061">
    <property type="entry name" value="MST-like"/>
</dbReference>